<organism evidence="10 11">
    <name type="scientific">Candidatus Gallitreponema excrementavium</name>
    <dbReference type="NCBI Taxonomy" id="2840840"/>
    <lineage>
        <taxon>Bacteria</taxon>
        <taxon>Pseudomonadati</taxon>
        <taxon>Spirochaetota</taxon>
        <taxon>Spirochaetia</taxon>
        <taxon>Spirochaetales</taxon>
        <taxon>Candidatus Gallitreponema</taxon>
    </lineage>
</organism>
<dbReference type="InterPro" id="IPR013783">
    <property type="entry name" value="Ig-like_fold"/>
</dbReference>
<sequence length="931" mass="102257">MRNLGKLLVLTVLFLFVSMGMVFAGGKADAGLSVEPGYFESQGTPALAAVNKLDEQLNPSDDELVIYYYRPDGNYEPWALWIWAIDGGAGEAAWDYSQDWQVADGIGYMRFKKDGSNAGGAKLTDSKGMTGLIPRQDGSWTKDGDADRIWDTNISNRVIIVSGDMELHYPGPFAVKIRSAELVKENTIELELNAKYGLDLDPLTGSGFVVQESDGSKTYDIAKVYNTLYPKKPVNNYADNVTIELVENVPASASLVVVKEGFQAPATVSTTKFSVEFAERAVPAKDEVLGAVFNPEDKSVTFKLWAPTSSSVDVLIYKTGNATTATYEEPMTLDSKTGVWSVVFNKENVDGWFYEYRIKNAKGTSYALDPYAKSMAAFSEQNGGNGRAAIVDLTSEKANPASGWEGYTGVELKKYEDAIIYEVSVRDFTISPDAKVKAPAGTYTAFIEKLPYLKELGVTHIQILPVLNFYYGNENDKSYESDGTSSGNNYNWGYDPHNYFTPEGWYSLNPSDPYARIAELKTLVKEAHKLGLGVILDVVYNHMAKTDFMEQIVPGYFFRMNENGGFLSNSGCGNDVATERTMARKLIVDSTKYWVDEYKVDGFRFDLMGLIDSETMLDAYAACAEVKPQVLFVGEGWKMYNGPAGTVGMDQNYMNKTNSIAVFNDELRDAVKAGGYNEAGQGFITNKAPASTNYFFELMMGRPVNNYRPDDPGDSIQYLVCHDGLTLHDSIVNNAKINESTPEGKAEVIRRIKMGNFIGLTSQGVAFLHAGQERGRTKPKLNATSETVGNFVRNSYDSSDNINQIVWTLDDDYNNLLDYTKGMIAIRKANEIFRLGTAEEVKKAASLISGSEGFMIGYKLADKDGTWVVLMNGDKSEAKSLDTGIDLTNAVVYADENSASVEGIANPSGVKLEGTTATLEPLTAILLKVAK</sequence>
<dbReference type="GO" id="GO:0030246">
    <property type="term" value="F:carbohydrate binding"/>
    <property type="evidence" value="ECO:0007669"/>
    <property type="project" value="InterPro"/>
</dbReference>
<keyword evidence="4 10" id="KW-0326">Glycosidase</keyword>
<reference evidence="10" key="2">
    <citation type="journal article" date="2021" name="PeerJ">
        <title>Extensive microbial diversity within the chicken gut microbiome revealed by metagenomics and culture.</title>
        <authorList>
            <person name="Gilroy R."/>
            <person name="Ravi A."/>
            <person name="Getino M."/>
            <person name="Pursley I."/>
            <person name="Horton D.L."/>
            <person name="Alikhan N.F."/>
            <person name="Baker D."/>
            <person name="Gharbi K."/>
            <person name="Hall N."/>
            <person name="Watson M."/>
            <person name="Adriaenssens E.M."/>
            <person name="Foster-Nyarko E."/>
            <person name="Jarju S."/>
            <person name="Secka A."/>
            <person name="Antonio M."/>
            <person name="Oren A."/>
            <person name="Chaudhuri R.R."/>
            <person name="La Ragione R."/>
            <person name="Hildebrand F."/>
            <person name="Pallen M.J."/>
        </authorList>
    </citation>
    <scope>NUCLEOTIDE SEQUENCE</scope>
    <source>
        <strain evidence="10">10532</strain>
    </source>
</reference>
<keyword evidence="3 10" id="KW-0378">Hydrolase</keyword>
<comment type="catalytic activity">
    <reaction evidence="5">
        <text>Hydrolysis of (1-&gt;6)-alpha-D-glucosidic linkages in pullulan, amylopectin and glycogen, and in the alpha- and beta-limit dextrins of amylopectin and glycogen.</text>
        <dbReference type="EC" id="3.2.1.41"/>
    </reaction>
</comment>
<evidence type="ECO:0000256" key="8">
    <source>
        <dbReference type="ARBA" id="ARBA00031076"/>
    </source>
</evidence>
<gene>
    <name evidence="10" type="primary">pulA</name>
    <name evidence="10" type="ORF">IAA81_03115</name>
</gene>
<dbReference type="InterPro" id="IPR014756">
    <property type="entry name" value="Ig_E-set"/>
</dbReference>
<dbReference type="CDD" id="cd02860">
    <property type="entry name" value="E_set_Pullulanase"/>
    <property type="match status" value="1"/>
</dbReference>
<dbReference type="InterPro" id="IPR013780">
    <property type="entry name" value="Glyco_hydro_b"/>
</dbReference>
<dbReference type="Pfam" id="PF18033">
    <property type="entry name" value="SpuA_C"/>
    <property type="match status" value="1"/>
</dbReference>
<protein>
    <recommendedName>
        <fullName evidence="6">pullulanase</fullName>
        <ecNumber evidence="6">3.2.1.41</ecNumber>
    </recommendedName>
    <alternativeName>
        <fullName evidence="7">Alpha-dextrin endo-1,6-alpha-glucosidase</fullName>
    </alternativeName>
    <alternativeName>
        <fullName evidence="8">Pullulan 6-glucanohydrolase</fullName>
    </alternativeName>
</protein>
<evidence type="ECO:0000313" key="11">
    <source>
        <dbReference type="Proteomes" id="UP000823638"/>
    </source>
</evidence>
<evidence type="ECO:0000256" key="5">
    <source>
        <dbReference type="ARBA" id="ARBA00023965"/>
    </source>
</evidence>
<evidence type="ECO:0000256" key="3">
    <source>
        <dbReference type="ARBA" id="ARBA00022801"/>
    </source>
</evidence>
<dbReference type="Gene3D" id="2.60.40.10">
    <property type="entry name" value="Immunoglobulins"/>
    <property type="match status" value="1"/>
</dbReference>
<dbReference type="Gene3D" id="2.60.40.1110">
    <property type="match status" value="1"/>
</dbReference>
<evidence type="ECO:0000256" key="1">
    <source>
        <dbReference type="ARBA" id="ARBA00008061"/>
    </source>
</evidence>
<dbReference type="SMART" id="SM00642">
    <property type="entry name" value="Aamy"/>
    <property type="match status" value="1"/>
</dbReference>
<evidence type="ECO:0000256" key="6">
    <source>
        <dbReference type="ARBA" id="ARBA00024062"/>
    </source>
</evidence>
<dbReference type="NCBIfam" id="TIGR02104">
    <property type="entry name" value="pulA_typeI"/>
    <property type="match status" value="1"/>
</dbReference>
<comment type="caution">
    <text evidence="10">The sequence shown here is derived from an EMBL/GenBank/DDBJ whole genome shotgun (WGS) entry which is preliminary data.</text>
</comment>
<dbReference type="Pfam" id="PF00128">
    <property type="entry name" value="Alpha-amylase"/>
    <property type="match status" value="1"/>
</dbReference>
<dbReference type="SUPFAM" id="SSF49452">
    <property type="entry name" value="Starch-binding domain-like"/>
    <property type="match status" value="1"/>
</dbReference>
<dbReference type="Gene3D" id="3.20.20.80">
    <property type="entry name" value="Glycosidases"/>
    <property type="match status" value="1"/>
</dbReference>
<dbReference type="InterPro" id="IPR017853">
    <property type="entry name" value="GH"/>
</dbReference>
<dbReference type="Proteomes" id="UP000823638">
    <property type="component" value="Unassembled WGS sequence"/>
</dbReference>
<feature type="domain" description="Glycosyl hydrolase family 13 catalytic" evidence="9">
    <location>
        <begin position="422"/>
        <end position="827"/>
    </location>
</feature>
<dbReference type="Pfam" id="PF02922">
    <property type="entry name" value="CBM_48"/>
    <property type="match status" value="1"/>
</dbReference>
<dbReference type="SUPFAM" id="SSF81296">
    <property type="entry name" value="E set domains"/>
    <property type="match status" value="1"/>
</dbReference>
<dbReference type="PANTHER" id="PTHR43002">
    <property type="entry name" value="GLYCOGEN DEBRANCHING ENZYME"/>
    <property type="match status" value="1"/>
</dbReference>
<dbReference type="AlphaFoldDB" id="A0A9D9N1Y6"/>
<dbReference type="Gene3D" id="2.60.40.1180">
    <property type="entry name" value="Golgi alpha-mannosidase II"/>
    <property type="match status" value="1"/>
</dbReference>
<proteinExistence type="inferred from homology"/>
<evidence type="ECO:0000256" key="2">
    <source>
        <dbReference type="ARBA" id="ARBA00022729"/>
    </source>
</evidence>
<evidence type="ECO:0000256" key="7">
    <source>
        <dbReference type="ARBA" id="ARBA00029618"/>
    </source>
</evidence>
<dbReference type="GO" id="GO:0051060">
    <property type="term" value="F:pullulanase activity"/>
    <property type="evidence" value="ECO:0007669"/>
    <property type="project" value="UniProtKB-EC"/>
</dbReference>
<comment type="similarity">
    <text evidence="1">Belongs to the glycosyl hydrolase 13 family.</text>
</comment>
<dbReference type="InterPro" id="IPR005323">
    <property type="entry name" value="CBM41_pullulanase"/>
</dbReference>
<dbReference type="InterPro" id="IPR004193">
    <property type="entry name" value="Glyco_hydro_13_N"/>
</dbReference>
<dbReference type="Pfam" id="PF03714">
    <property type="entry name" value="PUD"/>
    <property type="match status" value="1"/>
</dbReference>
<reference evidence="10" key="1">
    <citation type="submission" date="2020-10" db="EMBL/GenBank/DDBJ databases">
        <authorList>
            <person name="Gilroy R."/>
        </authorList>
    </citation>
    <scope>NUCLEOTIDE SEQUENCE</scope>
    <source>
        <strain evidence="10">10532</strain>
    </source>
</reference>
<dbReference type="CDD" id="cd10315">
    <property type="entry name" value="CBM41_pullulanase"/>
    <property type="match status" value="1"/>
</dbReference>
<evidence type="ECO:0000313" key="10">
    <source>
        <dbReference type="EMBL" id="MBO8457203.1"/>
    </source>
</evidence>
<evidence type="ECO:0000259" key="9">
    <source>
        <dbReference type="SMART" id="SM00642"/>
    </source>
</evidence>
<dbReference type="InterPro" id="IPR011840">
    <property type="entry name" value="PulA_typeI"/>
</dbReference>
<dbReference type="SUPFAM" id="SSF51445">
    <property type="entry name" value="(Trans)glycosidases"/>
    <property type="match status" value="1"/>
</dbReference>
<keyword evidence="2" id="KW-0732">Signal</keyword>
<dbReference type="EMBL" id="JADIMM010000037">
    <property type="protein sequence ID" value="MBO8457203.1"/>
    <property type="molecule type" value="Genomic_DNA"/>
</dbReference>
<dbReference type="InterPro" id="IPR013784">
    <property type="entry name" value="Carb-bd-like_fold"/>
</dbReference>
<dbReference type="InterPro" id="IPR040806">
    <property type="entry name" value="SpuA_C"/>
</dbReference>
<dbReference type="EC" id="3.2.1.41" evidence="6"/>
<dbReference type="InterPro" id="IPR006047">
    <property type="entry name" value="GH13_cat_dom"/>
</dbReference>
<evidence type="ECO:0000256" key="4">
    <source>
        <dbReference type="ARBA" id="ARBA00023295"/>
    </source>
</evidence>
<dbReference type="CDD" id="cd11341">
    <property type="entry name" value="AmyAc_Pullulanase_LD-like"/>
    <property type="match status" value="1"/>
</dbReference>
<name>A0A9D9N1Y6_9SPIR</name>
<accession>A0A9D9N1Y6</accession>
<dbReference type="GO" id="GO:0005975">
    <property type="term" value="P:carbohydrate metabolic process"/>
    <property type="evidence" value="ECO:0007669"/>
    <property type="project" value="InterPro"/>
</dbReference>